<dbReference type="InterPro" id="IPR050463">
    <property type="entry name" value="Gfo/Idh/MocA_oxidrdct_glycsds"/>
</dbReference>
<dbReference type="SUPFAM" id="SSF55347">
    <property type="entry name" value="Glyceraldehyde-3-phosphate dehydrogenase-like, C-terminal domain"/>
    <property type="match status" value="1"/>
</dbReference>
<proteinExistence type="predicted"/>
<dbReference type="AlphaFoldDB" id="A0A517QPB3"/>
<feature type="domain" description="Gfo/Idh/MocA-like oxidoreductase bacterial type C-terminal" evidence="2">
    <location>
        <begin position="196"/>
        <end position="286"/>
    </location>
</feature>
<dbReference type="GO" id="GO:0050112">
    <property type="term" value="F:inositol 2-dehydrogenase (NAD+) activity"/>
    <property type="evidence" value="ECO:0007669"/>
    <property type="project" value="UniProtKB-EC"/>
</dbReference>
<dbReference type="EMBL" id="CP036267">
    <property type="protein sequence ID" value="QDT33488.1"/>
    <property type="molecule type" value="Genomic_DNA"/>
</dbReference>
<dbReference type="InterPro" id="IPR000683">
    <property type="entry name" value="Gfo/Idh/MocA-like_OxRdtase_N"/>
</dbReference>
<dbReference type="PANTHER" id="PTHR43818">
    <property type="entry name" value="BCDNA.GH03377"/>
    <property type="match status" value="1"/>
</dbReference>
<reference evidence="3 4" key="1">
    <citation type="submission" date="2019-02" db="EMBL/GenBank/DDBJ databases">
        <title>Deep-cultivation of Planctomycetes and their phenomic and genomic characterization uncovers novel biology.</title>
        <authorList>
            <person name="Wiegand S."/>
            <person name="Jogler M."/>
            <person name="Boedeker C."/>
            <person name="Pinto D."/>
            <person name="Vollmers J."/>
            <person name="Rivas-Marin E."/>
            <person name="Kohn T."/>
            <person name="Peeters S.H."/>
            <person name="Heuer A."/>
            <person name="Rast P."/>
            <person name="Oberbeckmann S."/>
            <person name="Bunk B."/>
            <person name="Jeske O."/>
            <person name="Meyerdierks A."/>
            <person name="Storesund J.E."/>
            <person name="Kallscheuer N."/>
            <person name="Luecker S."/>
            <person name="Lage O.M."/>
            <person name="Pohl T."/>
            <person name="Merkel B.J."/>
            <person name="Hornburger P."/>
            <person name="Mueller R.-W."/>
            <person name="Bruemmer F."/>
            <person name="Labrenz M."/>
            <person name="Spormann A.M."/>
            <person name="Op den Camp H."/>
            <person name="Overmann J."/>
            <person name="Amann R."/>
            <person name="Jetten M.S.M."/>
            <person name="Mascher T."/>
            <person name="Medema M.H."/>
            <person name="Devos D.P."/>
            <person name="Kaster A.-K."/>
            <person name="Ovreas L."/>
            <person name="Rohde M."/>
            <person name="Galperin M.Y."/>
            <person name="Jogler C."/>
        </authorList>
    </citation>
    <scope>NUCLEOTIDE SEQUENCE [LARGE SCALE GENOMIC DNA]</scope>
    <source>
        <strain evidence="3 4">Mal48</strain>
    </source>
</reference>
<organism evidence="3 4">
    <name type="scientific">Thalassoglobus polymorphus</name>
    <dbReference type="NCBI Taxonomy" id="2527994"/>
    <lineage>
        <taxon>Bacteria</taxon>
        <taxon>Pseudomonadati</taxon>
        <taxon>Planctomycetota</taxon>
        <taxon>Planctomycetia</taxon>
        <taxon>Planctomycetales</taxon>
        <taxon>Planctomycetaceae</taxon>
        <taxon>Thalassoglobus</taxon>
    </lineage>
</organism>
<keyword evidence="3" id="KW-0560">Oxidoreductase</keyword>
<name>A0A517QPB3_9PLAN</name>
<dbReference type="Gene3D" id="3.40.50.720">
    <property type="entry name" value="NAD(P)-binding Rossmann-like Domain"/>
    <property type="match status" value="1"/>
</dbReference>
<keyword evidence="4" id="KW-1185">Reference proteome</keyword>
<evidence type="ECO:0000259" key="1">
    <source>
        <dbReference type="Pfam" id="PF01408"/>
    </source>
</evidence>
<accession>A0A517QPB3</accession>
<dbReference type="EC" id="1.1.1.18" evidence="3"/>
<dbReference type="PANTHER" id="PTHR43818:SF10">
    <property type="entry name" value="NADH-DEPENDENT DEHYDROGENASE-RELATED"/>
    <property type="match status" value="1"/>
</dbReference>
<evidence type="ECO:0000313" key="4">
    <source>
        <dbReference type="Proteomes" id="UP000315724"/>
    </source>
</evidence>
<dbReference type="Pfam" id="PF01408">
    <property type="entry name" value="GFO_IDH_MocA"/>
    <property type="match status" value="1"/>
</dbReference>
<dbReference type="Pfam" id="PF19051">
    <property type="entry name" value="GFO_IDH_MocA_C2"/>
    <property type="match status" value="1"/>
</dbReference>
<dbReference type="SUPFAM" id="SSF51735">
    <property type="entry name" value="NAD(P)-binding Rossmann-fold domains"/>
    <property type="match status" value="1"/>
</dbReference>
<gene>
    <name evidence="3" type="primary">iolG_8</name>
    <name evidence="3" type="ORF">Mal48_27410</name>
</gene>
<dbReference type="InterPro" id="IPR043906">
    <property type="entry name" value="Gfo/Idh/MocA_OxRdtase_bact_C"/>
</dbReference>
<dbReference type="InterPro" id="IPR036291">
    <property type="entry name" value="NAD(P)-bd_dom_sf"/>
</dbReference>
<dbReference type="RefSeq" id="WP_197441673.1">
    <property type="nucleotide sequence ID" value="NZ_CP036267.1"/>
</dbReference>
<evidence type="ECO:0000313" key="3">
    <source>
        <dbReference type="EMBL" id="QDT33488.1"/>
    </source>
</evidence>
<dbReference type="PROSITE" id="PS51318">
    <property type="entry name" value="TAT"/>
    <property type="match status" value="1"/>
</dbReference>
<feature type="domain" description="Gfo/Idh/MocA-like oxidoreductase N-terminal" evidence="1">
    <location>
        <begin position="37"/>
        <end position="152"/>
    </location>
</feature>
<dbReference type="GO" id="GO:0000166">
    <property type="term" value="F:nucleotide binding"/>
    <property type="evidence" value="ECO:0007669"/>
    <property type="project" value="InterPro"/>
</dbReference>
<dbReference type="InterPro" id="IPR006311">
    <property type="entry name" value="TAT_signal"/>
</dbReference>
<evidence type="ECO:0000259" key="2">
    <source>
        <dbReference type="Pfam" id="PF19051"/>
    </source>
</evidence>
<dbReference type="Gene3D" id="3.30.360.10">
    <property type="entry name" value="Dihydrodipicolinate Reductase, domain 2"/>
    <property type="match status" value="1"/>
</dbReference>
<dbReference type="Proteomes" id="UP000315724">
    <property type="component" value="Chromosome"/>
</dbReference>
<dbReference type="KEGG" id="tpol:Mal48_27410"/>
<sequence length="438" mass="48804">MSAQNLSRRHFLQGVASTAVLGPMVVQAQSKPAAKVNIACIGVGGKGWSDMLEVSVGHNIVAICDIDEGRLAKAADKFPKAKKYTSWQKLLEQKDINAVTISTPDHTHAPATMSAMELGKHVYTQKPLTHDVFESRQLTEFAKEKNLITQMGIQHHATARLKLGVHAIQNGAIGKVKEAHVWTDRPGTFWKQGLERPTKKDPVPAQVHWNDWLGTAPERPFVTGMYHPFHWRGWWDFGTGALGDMGCHLMDPVIDALELGPPKTISAEGPPPTSESGPEWCIVHYTFPGTKQTEKTVDVHWYEAGLQPDRKLFQAPEDWAGSKNGVLYIGEKGNLFLGFPEMPELFPKEKFEDYKWPEFSDHNHYQEWTNAVATDGKTSCPFEYSGPLTETVLLGNVAYRSGKTIQWDSENMKATGEPSADQFIKRTYRDGWNVSGLG</sequence>
<protein>
    <submittedName>
        <fullName evidence="3">Inositol 2-dehydrogenase</fullName>
        <ecNumber evidence="3">1.1.1.18</ecNumber>
    </submittedName>
</protein>